<dbReference type="Proteomes" id="UP001589894">
    <property type="component" value="Unassembled WGS sequence"/>
</dbReference>
<evidence type="ECO:0000313" key="3">
    <source>
        <dbReference type="Proteomes" id="UP001589894"/>
    </source>
</evidence>
<keyword evidence="3" id="KW-1185">Reference proteome</keyword>
<evidence type="ECO:0000313" key="2">
    <source>
        <dbReference type="EMBL" id="MFC0567979.1"/>
    </source>
</evidence>
<gene>
    <name evidence="2" type="ORF">ACFFHU_28020</name>
</gene>
<evidence type="ECO:0000256" key="1">
    <source>
        <dbReference type="SAM" id="Phobius"/>
    </source>
</evidence>
<evidence type="ECO:0008006" key="4">
    <source>
        <dbReference type="Google" id="ProtNLM"/>
    </source>
</evidence>
<proteinExistence type="predicted"/>
<dbReference type="EMBL" id="JBHLUE010000026">
    <property type="protein sequence ID" value="MFC0567979.1"/>
    <property type="molecule type" value="Genomic_DNA"/>
</dbReference>
<organism evidence="2 3">
    <name type="scientific">Plantactinospora siamensis</name>
    <dbReference type="NCBI Taxonomy" id="555372"/>
    <lineage>
        <taxon>Bacteria</taxon>
        <taxon>Bacillati</taxon>
        <taxon>Actinomycetota</taxon>
        <taxon>Actinomycetes</taxon>
        <taxon>Micromonosporales</taxon>
        <taxon>Micromonosporaceae</taxon>
        <taxon>Plantactinospora</taxon>
    </lineage>
</organism>
<keyword evidence="1" id="KW-0812">Transmembrane</keyword>
<sequence>MLANAIQIFGLLAVVVTLYFAGVQTRKLQQQLDLTNLFSRYEVLNHSSERYDAALALVFQRPQLRPYIFGRRPLDLGEEDLARALVIADLMAGAVDYAVRVGARFPEDAQSGWTEVAEDMAAQPLFQRVVNEQPHHFPDLIRIFRRVAPVADRSAVAATGKTADEVRVS</sequence>
<comment type="caution">
    <text evidence="2">The sequence shown here is derived from an EMBL/GenBank/DDBJ whole genome shotgun (WGS) entry which is preliminary data.</text>
</comment>
<feature type="transmembrane region" description="Helical" evidence="1">
    <location>
        <begin position="6"/>
        <end position="23"/>
    </location>
</feature>
<name>A0ABV6P5I3_9ACTN</name>
<dbReference type="RefSeq" id="WP_377343373.1">
    <property type="nucleotide sequence ID" value="NZ_JBHLUE010000026.1"/>
</dbReference>
<keyword evidence="1" id="KW-0472">Membrane</keyword>
<keyword evidence="1" id="KW-1133">Transmembrane helix</keyword>
<reference evidence="2 3" key="1">
    <citation type="submission" date="2024-09" db="EMBL/GenBank/DDBJ databases">
        <authorList>
            <person name="Sun Q."/>
            <person name="Mori K."/>
        </authorList>
    </citation>
    <scope>NUCLEOTIDE SEQUENCE [LARGE SCALE GENOMIC DNA]</scope>
    <source>
        <strain evidence="2 3">TBRC 2205</strain>
    </source>
</reference>
<protein>
    <recommendedName>
        <fullName evidence="4">LemA family protein</fullName>
    </recommendedName>
</protein>
<accession>A0ABV6P5I3</accession>